<sequence>MLLATGMDPATFPLIDSPPKEAIEASLTILKELGAIDSENSGKLTVLGKKMTSFPIDPKYSKVILGATEYGCLDEALSLVAVMSSENVFHTPLHKREEALKVKQKFVSSFGDHITLLNVFKAFCKAPLKKQWCKENYLNHKNLSYASDVRHQLLMICQRYNMEVMSCGNNVEQVIFGDF</sequence>
<evidence type="ECO:0000256" key="3">
    <source>
        <dbReference type="ARBA" id="ARBA00022801"/>
    </source>
</evidence>
<dbReference type="EMBL" id="FZQP02007056">
    <property type="protein sequence ID" value="VVD05983.1"/>
    <property type="molecule type" value="Genomic_DNA"/>
</dbReference>
<name>A0A5E4R9N5_9NEOP</name>
<dbReference type="GO" id="GO:0045943">
    <property type="term" value="P:positive regulation of transcription by RNA polymerase I"/>
    <property type="evidence" value="ECO:0007669"/>
    <property type="project" value="TreeGrafter"/>
</dbReference>
<gene>
    <name evidence="8" type="ORF">LSINAPIS_LOCUS15427</name>
</gene>
<feature type="domain" description="Helicase-associated" evidence="7">
    <location>
        <begin position="25"/>
        <end position="117"/>
    </location>
</feature>
<keyword evidence="4" id="KW-0347">Helicase</keyword>
<dbReference type="GO" id="GO:0005524">
    <property type="term" value="F:ATP binding"/>
    <property type="evidence" value="ECO:0007669"/>
    <property type="project" value="UniProtKB-KW"/>
</dbReference>
<organism evidence="8 9">
    <name type="scientific">Leptidea sinapis</name>
    <dbReference type="NCBI Taxonomy" id="189913"/>
    <lineage>
        <taxon>Eukaryota</taxon>
        <taxon>Metazoa</taxon>
        <taxon>Ecdysozoa</taxon>
        <taxon>Arthropoda</taxon>
        <taxon>Hexapoda</taxon>
        <taxon>Insecta</taxon>
        <taxon>Pterygota</taxon>
        <taxon>Neoptera</taxon>
        <taxon>Endopterygota</taxon>
        <taxon>Lepidoptera</taxon>
        <taxon>Glossata</taxon>
        <taxon>Ditrysia</taxon>
        <taxon>Papilionoidea</taxon>
        <taxon>Pieridae</taxon>
        <taxon>Dismorphiinae</taxon>
        <taxon>Leptidea</taxon>
    </lineage>
</organism>
<keyword evidence="9" id="KW-1185">Reference proteome</keyword>
<dbReference type="PANTHER" id="PTHR18934:SF118">
    <property type="entry name" value="ATP-DEPENDENT RNA HELICASE DHX33"/>
    <property type="match status" value="1"/>
</dbReference>
<dbReference type="Proteomes" id="UP000324832">
    <property type="component" value="Unassembled WGS sequence"/>
</dbReference>
<keyword evidence="3" id="KW-0378">Hydrolase</keyword>
<dbReference type="InterPro" id="IPR007502">
    <property type="entry name" value="Helicase-assoc_dom"/>
</dbReference>
<reference evidence="8 9" key="1">
    <citation type="submission" date="2017-07" db="EMBL/GenBank/DDBJ databases">
        <authorList>
            <person name="Talla V."/>
            <person name="Backstrom N."/>
        </authorList>
    </citation>
    <scope>NUCLEOTIDE SEQUENCE [LARGE SCALE GENOMIC DNA]</scope>
</reference>
<evidence type="ECO:0000256" key="4">
    <source>
        <dbReference type="ARBA" id="ARBA00022806"/>
    </source>
</evidence>
<dbReference type="GO" id="GO:0005730">
    <property type="term" value="C:nucleolus"/>
    <property type="evidence" value="ECO:0007669"/>
    <property type="project" value="TreeGrafter"/>
</dbReference>
<dbReference type="GO" id="GO:0003725">
    <property type="term" value="F:double-stranded RNA binding"/>
    <property type="evidence" value="ECO:0007669"/>
    <property type="project" value="TreeGrafter"/>
</dbReference>
<dbReference type="InterPro" id="IPR027417">
    <property type="entry name" value="P-loop_NTPase"/>
</dbReference>
<dbReference type="SUPFAM" id="SSF52540">
    <property type="entry name" value="P-loop containing nucleoside triphosphate hydrolases"/>
    <property type="match status" value="1"/>
</dbReference>
<evidence type="ECO:0000313" key="8">
    <source>
        <dbReference type="EMBL" id="VVD05983.1"/>
    </source>
</evidence>
<dbReference type="PANTHER" id="PTHR18934">
    <property type="entry name" value="ATP-DEPENDENT RNA HELICASE"/>
    <property type="match status" value="1"/>
</dbReference>
<protein>
    <recommendedName>
        <fullName evidence="1">RNA helicase</fullName>
        <ecNumber evidence="1">3.6.4.13</ecNumber>
    </recommendedName>
</protein>
<dbReference type="Pfam" id="PF04408">
    <property type="entry name" value="WHD_HA2"/>
    <property type="match status" value="1"/>
</dbReference>
<dbReference type="AlphaFoldDB" id="A0A5E4R9N5"/>
<accession>A0A5E4R9N5</accession>
<keyword evidence="5" id="KW-0067">ATP-binding</keyword>
<dbReference type="SMART" id="SM00847">
    <property type="entry name" value="HA2"/>
    <property type="match status" value="1"/>
</dbReference>
<dbReference type="Gene3D" id="1.20.120.1080">
    <property type="match status" value="1"/>
</dbReference>
<evidence type="ECO:0000256" key="2">
    <source>
        <dbReference type="ARBA" id="ARBA00022741"/>
    </source>
</evidence>
<evidence type="ECO:0000313" key="9">
    <source>
        <dbReference type="Proteomes" id="UP000324832"/>
    </source>
</evidence>
<keyword evidence="2" id="KW-0547">Nucleotide-binding</keyword>
<dbReference type="GO" id="GO:0016787">
    <property type="term" value="F:hydrolase activity"/>
    <property type="evidence" value="ECO:0007669"/>
    <property type="project" value="UniProtKB-KW"/>
</dbReference>
<dbReference type="EC" id="3.6.4.13" evidence="1"/>
<comment type="catalytic activity">
    <reaction evidence="6">
        <text>ATP + H2O = ADP + phosphate + H(+)</text>
        <dbReference type="Rhea" id="RHEA:13065"/>
        <dbReference type="ChEBI" id="CHEBI:15377"/>
        <dbReference type="ChEBI" id="CHEBI:15378"/>
        <dbReference type="ChEBI" id="CHEBI:30616"/>
        <dbReference type="ChEBI" id="CHEBI:43474"/>
        <dbReference type="ChEBI" id="CHEBI:456216"/>
        <dbReference type="EC" id="3.6.4.13"/>
    </reaction>
</comment>
<evidence type="ECO:0000256" key="1">
    <source>
        <dbReference type="ARBA" id="ARBA00012552"/>
    </source>
</evidence>
<evidence type="ECO:0000256" key="5">
    <source>
        <dbReference type="ARBA" id="ARBA00022840"/>
    </source>
</evidence>
<dbReference type="GO" id="GO:0003724">
    <property type="term" value="F:RNA helicase activity"/>
    <property type="evidence" value="ECO:0007669"/>
    <property type="project" value="UniProtKB-EC"/>
</dbReference>
<evidence type="ECO:0000259" key="7">
    <source>
        <dbReference type="SMART" id="SM00847"/>
    </source>
</evidence>
<evidence type="ECO:0000256" key="6">
    <source>
        <dbReference type="ARBA" id="ARBA00047984"/>
    </source>
</evidence>
<dbReference type="Pfam" id="PF21010">
    <property type="entry name" value="HA2_C"/>
    <property type="match status" value="1"/>
</dbReference>
<proteinExistence type="predicted"/>
<dbReference type="InterPro" id="IPR048333">
    <property type="entry name" value="HA2_WH"/>
</dbReference>